<evidence type="ECO:0000313" key="1">
    <source>
        <dbReference type="EMBL" id="GID49688.1"/>
    </source>
</evidence>
<gene>
    <name evidence="1" type="ORF">Aca07nite_69630</name>
</gene>
<proteinExistence type="predicted"/>
<name>A0ABQ3WU17_9ACTN</name>
<sequence>MADLHVSKKAAALAVTVLAVVAGTVVFWPERERPATATPQPSASASASYYNPEAEARADIKEVFDAQAKALVAGDERGWLAPLDPALHGRFRMLYRNLRTLEVSHAQIDFLFREYGESQVSVGVELGYCLSAVECPPWASGAGFGPPKMFYTLSMARRDDSYVATAVEKSPLLNYLEPAPWQSADLRFLRGSRVIVAAPATLTKQLPRVLRLAEKAAAVADRFAAATGNPPKRYRVYLADDKAWKTWYGGGQKKWVAGYHKSLNQSGSDLVLNAGKVLKSDRQLRETIQHEMGHAVTLLPTLDWADDDEDWLVEGIAEYIGSAPAQAPNTGSASVLRRSFARRGAPKSIALPALTEKSDDLTVDTLYAHSHMATACLADRYGERKLLDFAYRVLRRGEEVDAASRTSFGKPFAGVDKACVAWIRKKI</sequence>
<dbReference type="EMBL" id="BOMF01000130">
    <property type="protein sequence ID" value="GID49688.1"/>
    <property type="molecule type" value="Genomic_DNA"/>
</dbReference>
<accession>A0ABQ3WU17</accession>
<protein>
    <recommendedName>
        <fullName evidence="2">Peptidase MA superfamily protein</fullName>
    </recommendedName>
</protein>
<reference evidence="1" key="1">
    <citation type="submission" date="2021-01" db="EMBL/GenBank/DDBJ databases">
        <title>Whole genome shotgun sequence of Actinoplanes capillaceus NBRC 16408.</title>
        <authorList>
            <person name="Komaki H."/>
            <person name="Tamura T."/>
        </authorList>
    </citation>
    <scope>NUCLEOTIDE SEQUENCE [LARGE SCALE GENOMIC DNA]</scope>
    <source>
        <strain evidence="1">NBRC 16408</strain>
    </source>
</reference>
<comment type="caution">
    <text evidence="1">The sequence shown here is derived from an EMBL/GenBank/DDBJ whole genome shotgun (WGS) entry which is preliminary data.</text>
</comment>
<organism evidence="1">
    <name type="scientific">Actinoplanes campanulatus</name>
    <dbReference type="NCBI Taxonomy" id="113559"/>
    <lineage>
        <taxon>Bacteria</taxon>
        <taxon>Bacillati</taxon>
        <taxon>Actinomycetota</taxon>
        <taxon>Actinomycetes</taxon>
        <taxon>Micromonosporales</taxon>
        <taxon>Micromonosporaceae</taxon>
        <taxon>Actinoplanes</taxon>
    </lineage>
</organism>
<evidence type="ECO:0008006" key="2">
    <source>
        <dbReference type="Google" id="ProtNLM"/>
    </source>
</evidence>
<dbReference type="RefSeq" id="WP_204299780.1">
    <property type="nucleotide sequence ID" value="NZ_BAAAGQ010000022.1"/>
</dbReference>